<evidence type="ECO:0000313" key="2">
    <source>
        <dbReference type="EMBL" id="MBW72815.1"/>
    </source>
</evidence>
<dbReference type="EMBL" id="GGFL01008637">
    <property type="protein sequence ID" value="MBW72815.1"/>
    <property type="molecule type" value="Transcribed_RNA"/>
</dbReference>
<name>A0A2M4D5I0_ANODA</name>
<evidence type="ECO:0000256" key="1">
    <source>
        <dbReference type="SAM" id="SignalP"/>
    </source>
</evidence>
<reference evidence="2" key="1">
    <citation type="submission" date="2018-01" db="EMBL/GenBank/DDBJ databases">
        <title>An insight into the sialome of Amazonian anophelines.</title>
        <authorList>
            <person name="Ribeiro J.M."/>
            <person name="Scarpassa V."/>
            <person name="Calvo E."/>
        </authorList>
    </citation>
    <scope>NUCLEOTIDE SEQUENCE</scope>
</reference>
<proteinExistence type="predicted"/>
<protein>
    <submittedName>
        <fullName evidence="2">Putative secreted protein</fullName>
    </submittedName>
</protein>
<accession>A0A2M4D5I0</accession>
<organism evidence="2">
    <name type="scientific">Anopheles darlingi</name>
    <name type="common">Mosquito</name>
    <dbReference type="NCBI Taxonomy" id="43151"/>
    <lineage>
        <taxon>Eukaryota</taxon>
        <taxon>Metazoa</taxon>
        <taxon>Ecdysozoa</taxon>
        <taxon>Arthropoda</taxon>
        <taxon>Hexapoda</taxon>
        <taxon>Insecta</taxon>
        <taxon>Pterygota</taxon>
        <taxon>Neoptera</taxon>
        <taxon>Endopterygota</taxon>
        <taxon>Diptera</taxon>
        <taxon>Nematocera</taxon>
        <taxon>Culicoidea</taxon>
        <taxon>Culicidae</taxon>
        <taxon>Anophelinae</taxon>
        <taxon>Anopheles</taxon>
    </lineage>
</organism>
<sequence length="68" mass="8197">MQLHLVFLLFHVQFLLFHDLCKQCIIVCLEWWTLVYVRFTVGAVLEIGTINRTYLTIRPWVRYLTKPS</sequence>
<dbReference type="AlphaFoldDB" id="A0A2M4D5I0"/>
<feature type="chain" id="PRO_5014617355" evidence="1">
    <location>
        <begin position="18"/>
        <end position="68"/>
    </location>
</feature>
<keyword evidence="1" id="KW-0732">Signal</keyword>
<feature type="signal peptide" evidence="1">
    <location>
        <begin position="1"/>
        <end position="17"/>
    </location>
</feature>